<dbReference type="InterPro" id="IPR025447">
    <property type="entry name" value="DUF4192"/>
</dbReference>
<dbReference type="RefSeq" id="WP_202998213.1">
    <property type="nucleotide sequence ID" value="NZ_JAENHO010000019.1"/>
</dbReference>
<dbReference type="Pfam" id="PF13830">
    <property type="entry name" value="DUF4192"/>
    <property type="match status" value="1"/>
</dbReference>
<organism evidence="1 2">
    <name type="scientific">Paractinoplanes lichenicola</name>
    <dbReference type="NCBI Taxonomy" id="2802976"/>
    <lineage>
        <taxon>Bacteria</taxon>
        <taxon>Bacillati</taxon>
        <taxon>Actinomycetota</taxon>
        <taxon>Actinomycetes</taxon>
        <taxon>Micromonosporales</taxon>
        <taxon>Micromonosporaceae</taxon>
        <taxon>Paractinoplanes</taxon>
    </lineage>
</organism>
<gene>
    <name evidence="1" type="ORF">JKJ07_44930</name>
</gene>
<sequence>MKPDCRITVRNTADLIAITPYLLGFHPSDCVVVIGTVGSAVHFAARHDLVAPDDVADATAPLIAAHEVEAVSVLGFGPPDPVDRTVRRFSDDLRRHGVRVLDRVRVTAGRWWSYDCTKPHCCPPDGNPVPSPHSPIAAAAVYQGQVALPNRKDLVAQVAGVEGEQREQMRALTAEICSRGSGPPEGIEWTGRLLVQLAEQRYSSGSTLTLKETALLGVLLADPVVFNFAVERTREEYWRVALWTEVTRRVEPIWVAPAAALLAYSAWRAELGPLARVALDRALLHNPAHRFSWALDRLIAAGVSHELVDELFEAVQAGPEDSR</sequence>
<accession>A0ABS1W3Z0</accession>
<comment type="caution">
    <text evidence="1">The sequence shown here is derived from an EMBL/GenBank/DDBJ whole genome shotgun (WGS) entry which is preliminary data.</text>
</comment>
<proteinExistence type="predicted"/>
<dbReference type="EMBL" id="JAENHO010000019">
    <property type="protein sequence ID" value="MBL7261452.1"/>
    <property type="molecule type" value="Genomic_DNA"/>
</dbReference>
<dbReference type="Proteomes" id="UP000598996">
    <property type="component" value="Unassembled WGS sequence"/>
</dbReference>
<protein>
    <submittedName>
        <fullName evidence="1">DUF4192 domain-containing protein</fullName>
    </submittedName>
</protein>
<reference evidence="1 2" key="1">
    <citation type="submission" date="2021-01" db="EMBL/GenBank/DDBJ databases">
        <title>Actinoplanes sp. nov. LDG1-01 isolated from lichen.</title>
        <authorList>
            <person name="Saeng-In P."/>
            <person name="Phongsopitanun W."/>
            <person name="Kanchanasin P."/>
            <person name="Yuki M."/>
            <person name="Kudo T."/>
            <person name="Ohkuma M."/>
            <person name="Tanasupawat S."/>
        </authorList>
    </citation>
    <scope>NUCLEOTIDE SEQUENCE [LARGE SCALE GENOMIC DNA]</scope>
    <source>
        <strain evidence="1 2">LDG1-01</strain>
    </source>
</reference>
<evidence type="ECO:0000313" key="2">
    <source>
        <dbReference type="Proteomes" id="UP000598996"/>
    </source>
</evidence>
<name>A0ABS1W3Z0_9ACTN</name>
<keyword evidence="2" id="KW-1185">Reference proteome</keyword>
<evidence type="ECO:0000313" key="1">
    <source>
        <dbReference type="EMBL" id="MBL7261452.1"/>
    </source>
</evidence>